<dbReference type="InterPro" id="IPR039426">
    <property type="entry name" value="TonB-dep_rcpt-like"/>
</dbReference>
<keyword evidence="3" id="KW-1134">Transmembrane beta strand</keyword>
<keyword evidence="5" id="KW-0732">Signal</keyword>
<keyword evidence="6" id="KW-0472">Membrane</keyword>
<proteinExistence type="predicted"/>
<evidence type="ECO:0000256" key="6">
    <source>
        <dbReference type="ARBA" id="ARBA00023136"/>
    </source>
</evidence>
<dbReference type="PANTHER" id="PTHR30069">
    <property type="entry name" value="TONB-DEPENDENT OUTER MEMBRANE RECEPTOR"/>
    <property type="match status" value="1"/>
</dbReference>
<dbReference type="InterPro" id="IPR036942">
    <property type="entry name" value="Beta-barrel_TonB_sf"/>
</dbReference>
<accession>A0ABV7J7A0</accession>
<evidence type="ECO:0000256" key="7">
    <source>
        <dbReference type="ARBA" id="ARBA00023237"/>
    </source>
</evidence>
<keyword evidence="7" id="KW-0998">Cell outer membrane</keyword>
<reference evidence="9" key="1">
    <citation type="journal article" date="2019" name="Int. J. Syst. Evol. Microbiol.">
        <title>The Global Catalogue of Microorganisms (GCM) 10K type strain sequencing project: providing services to taxonomists for standard genome sequencing and annotation.</title>
        <authorList>
            <consortium name="The Broad Institute Genomics Platform"/>
            <consortium name="The Broad Institute Genome Sequencing Center for Infectious Disease"/>
            <person name="Wu L."/>
            <person name="Ma J."/>
        </authorList>
    </citation>
    <scope>NUCLEOTIDE SEQUENCE [LARGE SCALE GENOMIC DNA]</scope>
    <source>
        <strain evidence="9">KCTC 42953</strain>
    </source>
</reference>
<evidence type="ECO:0000256" key="4">
    <source>
        <dbReference type="ARBA" id="ARBA00022692"/>
    </source>
</evidence>
<evidence type="ECO:0000313" key="9">
    <source>
        <dbReference type="Proteomes" id="UP001595533"/>
    </source>
</evidence>
<evidence type="ECO:0000313" key="8">
    <source>
        <dbReference type="EMBL" id="MFC3193981.1"/>
    </source>
</evidence>
<sequence length="821" mass="94450">MKNPPGWLWCFVLCWLTWPVQADIKTLNQWISQFRQDGISLFSSSEFLTPEKLNQPIELSGFEPHQFNQVLKRLSLQLETIYDRGSGEPVYLIKSHKTTPTTTVLIHALDSAQQSPVKQFSLQWPATTPQHSEAGTILLTGLTRTFLQARLIAPGYYPADIDEPLILGKTVSLTIDMQPLPLALSDIRVSTSLINYNSGTYSHHSFSRAELDRQVSINRDPLRSREQLPGSASNGINGKVHTRGGNLNESLVLLDGRELRNPYHFKDFFSLFSTINDTVVDSIDHYSGVFPVQYGGRLSSVLDVQTNPWSPVKTHQLNFGLLTSSYTLQTLNPSADRSLILALRTGGQLFTGHLAEDLSVNPEYDDAYFKAAQVLNEHWQMSQHVLVSRDELSIDQDEETARAAYHDQNIWIKWNYDDLQQHQLDIQLYGSRRHDRRQGMLQDNNSQSTVDEDITSHFQGIQFTHQWQLNDATMLHYGFDVAVEDTRILSYRMLNHNSELVNELGLGRQLNRPFEFDQHGVSAKSFANLRYQFNSQWTADFGVHYQHQQWVNGGKLSPRFNLAYFISEQTTWRLGIGRHQQNQHIDELLLEDPEPGYFEPASADLAVLELNHRFSNDWYLRAEMYLKKYSATHPYYENLFNHLHVLPDLFYDRIRLDPDDARAMGIEWTLSGQQRNISWAASYAYADVTDQIGSLDIVRSWNQRNAFKLMLGIPVGQWNFNLNASFHNGWPLTRIVPFEGGYQVETRNQLTEKDFYQLSIRFERSWEGRLGLWQIDGQLSNALNTDNPCCREYFLDESGLGFVEKYGLPLVPDLRISLSWD</sequence>
<protein>
    <submittedName>
        <fullName evidence="8">TonB-dependent receptor plug domain-containing protein</fullName>
    </submittedName>
</protein>
<gene>
    <name evidence="8" type="ORF">ACFODZ_06990</name>
</gene>
<keyword evidence="2" id="KW-0813">Transport</keyword>
<comment type="subcellular location">
    <subcellularLocation>
        <location evidence="1">Cell outer membrane</location>
        <topology evidence="1">Multi-pass membrane protein</topology>
    </subcellularLocation>
</comment>
<dbReference type="EMBL" id="JBHRTS010000003">
    <property type="protein sequence ID" value="MFC3193981.1"/>
    <property type="molecule type" value="Genomic_DNA"/>
</dbReference>
<evidence type="ECO:0000256" key="1">
    <source>
        <dbReference type="ARBA" id="ARBA00004571"/>
    </source>
</evidence>
<evidence type="ECO:0000256" key="5">
    <source>
        <dbReference type="ARBA" id="ARBA00022729"/>
    </source>
</evidence>
<keyword evidence="8" id="KW-0675">Receptor</keyword>
<dbReference type="RefSeq" id="WP_077412144.1">
    <property type="nucleotide sequence ID" value="NZ_JBHRTS010000003.1"/>
</dbReference>
<dbReference type="Proteomes" id="UP001595533">
    <property type="component" value="Unassembled WGS sequence"/>
</dbReference>
<dbReference type="SUPFAM" id="SSF56935">
    <property type="entry name" value="Porins"/>
    <property type="match status" value="1"/>
</dbReference>
<evidence type="ECO:0000256" key="3">
    <source>
        <dbReference type="ARBA" id="ARBA00022452"/>
    </source>
</evidence>
<comment type="caution">
    <text evidence="8">The sequence shown here is derived from an EMBL/GenBank/DDBJ whole genome shotgun (WGS) entry which is preliminary data.</text>
</comment>
<keyword evidence="9" id="KW-1185">Reference proteome</keyword>
<organism evidence="8 9">
    <name type="scientific">Marinicella sediminis</name>
    <dbReference type="NCBI Taxonomy" id="1792834"/>
    <lineage>
        <taxon>Bacteria</taxon>
        <taxon>Pseudomonadati</taxon>
        <taxon>Pseudomonadota</taxon>
        <taxon>Gammaproteobacteria</taxon>
        <taxon>Lysobacterales</taxon>
        <taxon>Marinicellaceae</taxon>
        <taxon>Marinicella</taxon>
    </lineage>
</organism>
<dbReference type="PANTHER" id="PTHR30069:SF29">
    <property type="entry name" value="HEMOGLOBIN AND HEMOGLOBIN-HAPTOGLOBIN-BINDING PROTEIN 1-RELATED"/>
    <property type="match status" value="1"/>
</dbReference>
<dbReference type="Gene3D" id="2.40.170.20">
    <property type="entry name" value="TonB-dependent receptor, beta-barrel domain"/>
    <property type="match status" value="1"/>
</dbReference>
<keyword evidence="4" id="KW-0812">Transmembrane</keyword>
<evidence type="ECO:0000256" key="2">
    <source>
        <dbReference type="ARBA" id="ARBA00022448"/>
    </source>
</evidence>
<name>A0ABV7J7A0_9GAMM</name>